<keyword evidence="1" id="KW-0539">Nucleus</keyword>
<evidence type="ECO:0000256" key="1">
    <source>
        <dbReference type="ARBA" id="ARBA00023242"/>
    </source>
</evidence>
<name>A0AAN7CV92_9PEZI</name>
<evidence type="ECO:0000313" key="2">
    <source>
        <dbReference type="EMBL" id="KAK4248949.1"/>
    </source>
</evidence>
<accession>A0AAN7CV92</accession>
<keyword evidence="3" id="KW-1185">Reference proteome</keyword>
<dbReference type="GO" id="GO:0008270">
    <property type="term" value="F:zinc ion binding"/>
    <property type="evidence" value="ECO:0007669"/>
    <property type="project" value="InterPro"/>
</dbReference>
<dbReference type="AlphaFoldDB" id="A0AAN7CV92"/>
<dbReference type="InterPro" id="IPR001138">
    <property type="entry name" value="Zn2Cys6_DnaBD"/>
</dbReference>
<sequence>MAGSSSNASRKRKFHRKSRRGCKNCKLRRCTKCDETKPECNNCCSYRVLCSYRSSAADLHVPSELITPAPTVGGDTTDWFELDGQGVMSLMRFGAQTAVSILDLDQRDVLQLAFSSPYLMHAILAVRAIHDRYQGNTLITGSTPREAYHSFEGASLFNKTLSGPIPPEDRDTLWMAATYLGIVAFCSNIPETPEESWPLKSDPSHLDRLRMTEAKMAIWELANPLQPESLFRNMAEDFEEMYTPLQRGPVEGAPPALLRLCHITSSSSTANNLYYAAVRVLAPFFDAKPGAVARSKLLSFASQMQPGFRALLYERDPIALLLLAIWYEKSRSHIWWMRHRATVVYQAISLYLRRCQGHNKAMMELLP</sequence>
<gene>
    <name evidence="2" type="ORF">C7999DRAFT_13179</name>
</gene>
<dbReference type="CDD" id="cd00067">
    <property type="entry name" value="GAL4"/>
    <property type="match status" value="1"/>
</dbReference>
<evidence type="ECO:0008006" key="4">
    <source>
        <dbReference type="Google" id="ProtNLM"/>
    </source>
</evidence>
<dbReference type="PANTHER" id="PTHR47784">
    <property type="entry name" value="STEROL UPTAKE CONTROL PROTEIN 2"/>
    <property type="match status" value="1"/>
</dbReference>
<dbReference type="GO" id="GO:0001228">
    <property type="term" value="F:DNA-binding transcription activator activity, RNA polymerase II-specific"/>
    <property type="evidence" value="ECO:0007669"/>
    <property type="project" value="TreeGrafter"/>
</dbReference>
<reference evidence="2" key="2">
    <citation type="submission" date="2023-05" db="EMBL/GenBank/DDBJ databases">
        <authorList>
            <consortium name="Lawrence Berkeley National Laboratory"/>
            <person name="Steindorff A."/>
            <person name="Hensen N."/>
            <person name="Bonometti L."/>
            <person name="Westerberg I."/>
            <person name="Brannstrom I.O."/>
            <person name="Guillou S."/>
            <person name="Cros-Aarteil S."/>
            <person name="Calhoun S."/>
            <person name="Haridas S."/>
            <person name="Kuo A."/>
            <person name="Mondo S."/>
            <person name="Pangilinan J."/>
            <person name="Riley R."/>
            <person name="Labutti K."/>
            <person name="Andreopoulos B."/>
            <person name="Lipzen A."/>
            <person name="Chen C."/>
            <person name="Yanf M."/>
            <person name="Daum C."/>
            <person name="Ng V."/>
            <person name="Clum A."/>
            <person name="Ohm R."/>
            <person name="Martin F."/>
            <person name="Silar P."/>
            <person name="Natvig D."/>
            <person name="Lalanne C."/>
            <person name="Gautier V."/>
            <person name="Ament-Velasquez S.L."/>
            <person name="Kruys A."/>
            <person name="Hutchinson M.I."/>
            <person name="Powell A.J."/>
            <person name="Barry K."/>
            <person name="Miller A.N."/>
            <person name="Grigoriev I.V."/>
            <person name="Debuchy R."/>
            <person name="Gladieux P."/>
            <person name="Thoren M.H."/>
            <person name="Johannesson H."/>
        </authorList>
    </citation>
    <scope>NUCLEOTIDE SEQUENCE</scope>
    <source>
        <strain evidence="2">CBS 359.72</strain>
    </source>
</reference>
<dbReference type="EMBL" id="MU857630">
    <property type="protein sequence ID" value="KAK4248949.1"/>
    <property type="molecule type" value="Genomic_DNA"/>
</dbReference>
<organism evidence="2 3">
    <name type="scientific">Corynascus novoguineensis</name>
    <dbReference type="NCBI Taxonomy" id="1126955"/>
    <lineage>
        <taxon>Eukaryota</taxon>
        <taxon>Fungi</taxon>
        <taxon>Dikarya</taxon>
        <taxon>Ascomycota</taxon>
        <taxon>Pezizomycotina</taxon>
        <taxon>Sordariomycetes</taxon>
        <taxon>Sordariomycetidae</taxon>
        <taxon>Sordariales</taxon>
        <taxon>Chaetomiaceae</taxon>
        <taxon>Corynascus</taxon>
    </lineage>
</organism>
<evidence type="ECO:0000313" key="3">
    <source>
        <dbReference type="Proteomes" id="UP001303647"/>
    </source>
</evidence>
<dbReference type="Proteomes" id="UP001303647">
    <property type="component" value="Unassembled WGS sequence"/>
</dbReference>
<protein>
    <recommendedName>
        <fullName evidence="4">Zn(2)-C6 fungal-type domain-containing protein</fullName>
    </recommendedName>
</protein>
<dbReference type="PANTHER" id="PTHR47784:SF9">
    <property type="entry name" value="ZN(II)2CYS6 TRANSCRIPTION FACTOR (EUROFUNG)"/>
    <property type="match status" value="1"/>
</dbReference>
<reference evidence="2" key="1">
    <citation type="journal article" date="2023" name="Mol. Phylogenet. Evol.">
        <title>Genome-scale phylogeny and comparative genomics of the fungal order Sordariales.</title>
        <authorList>
            <person name="Hensen N."/>
            <person name="Bonometti L."/>
            <person name="Westerberg I."/>
            <person name="Brannstrom I.O."/>
            <person name="Guillou S."/>
            <person name="Cros-Aarteil S."/>
            <person name="Calhoun S."/>
            <person name="Haridas S."/>
            <person name="Kuo A."/>
            <person name="Mondo S."/>
            <person name="Pangilinan J."/>
            <person name="Riley R."/>
            <person name="LaButti K."/>
            <person name="Andreopoulos B."/>
            <person name="Lipzen A."/>
            <person name="Chen C."/>
            <person name="Yan M."/>
            <person name="Daum C."/>
            <person name="Ng V."/>
            <person name="Clum A."/>
            <person name="Steindorff A."/>
            <person name="Ohm R.A."/>
            <person name="Martin F."/>
            <person name="Silar P."/>
            <person name="Natvig D.O."/>
            <person name="Lalanne C."/>
            <person name="Gautier V."/>
            <person name="Ament-Velasquez S.L."/>
            <person name="Kruys A."/>
            <person name="Hutchinson M.I."/>
            <person name="Powell A.J."/>
            <person name="Barry K."/>
            <person name="Miller A.N."/>
            <person name="Grigoriev I.V."/>
            <person name="Debuchy R."/>
            <person name="Gladieux P."/>
            <person name="Hiltunen Thoren M."/>
            <person name="Johannesson H."/>
        </authorList>
    </citation>
    <scope>NUCLEOTIDE SEQUENCE</scope>
    <source>
        <strain evidence="2">CBS 359.72</strain>
    </source>
</reference>
<dbReference type="InterPro" id="IPR053157">
    <property type="entry name" value="Sterol_Uptake_Regulator"/>
</dbReference>
<comment type="caution">
    <text evidence="2">The sequence shown here is derived from an EMBL/GenBank/DDBJ whole genome shotgun (WGS) entry which is preliminary data.</text>
</comment>
<proteinExistence type="predicted"/>